<dbReference type="HOGENOM" id="CLU_099446_0_0_4"/>
<proteinExistence type="predicted"/>
<dbReference type="eggNOG" id="COG0095">
    <property type="taxonomic scope" value="Bacteria"/>
</dbReference>
<evidence type="ECO:0000256" key="1">
    <source>
        <dbReference type="SAM" id="MobiDB-lite"/>
    </source>
</evidence>
<dbReference type="Pfam" id="PF21948">
    <property type="entry name" value="LplA-B_cat"/>
    <property type="match status" value="1"/>
</dbReference>
<evidence type="ECO:0000313" key="4">
    <source>
        <dbReference type="Proteomes" id="UP000011021"/>
    </source>
</evidence>
<dbReference type="AlphaFoldDB" id="E7RY97"/>
<dbReference type="InterPro" id="IPR004143">
    <property type="entry name" value="BPL_LPL_catalytic"/>
</dbReference>
<comment type="caution">
    <text evidence="3">The sequence shown here is derived from an EMBL/GenBank/DDBJ whole genome shotgun (WGS) entry which is preliminary data.</text>
</comment>
<feature type="domain" description="BPL/LPL catalytic" evidence="2">
    <location>
        <begin position="62"/>
        <end position="269"/>
    </location>
</feature>
<dbReference type="InterPro" id="IPR045864">
    <property type="entry name" value="aa-tRNA-synth_II/BPL/LPL"/>
</dbReference>
<dbReference type="EC" id="6.3.-.-" evidence="3"/>
<sequence>MNITSPTHEGHGEGLSLTGEATGASDLDAAREQRWNERQLAEPVLQPRMKVWTYREGAIVLGRSQHALADRPAAAGVGGAPAGDAAGMSPDGLADSGAVRLPLVKRGAGGGAVLVGPWLLSASLLLPLDDPRMAMTSVADSYRWLGEAMMETLAELGVTARAVPPAERIPAPERLAWACFAGVAPWEVVVDDPATGVARKLVGFAQRRSRHGVLLALGVLVQPAPWRLLAQTLGHPVALADELAATTVDLASVSPRPVSNDDFLAVLWPRLQPMSLMTD</sequence>
<feature type="region of interest" description="Disordered" evidence="1">
    <location>
        <begin position="1"/>
        <end position="20"/>
    </location>
</feature>
<accession>E7RY97</accession>
<dbReference type="SUPFAM" id="SSF55681">
    <property type="entry name" value="Class II aaRS and biotin synthetases"/>
    <property type="match status" value="1"/>
</dbReference>
<dbReference type="RefSeq" id="WP_005673983.1">
    <property type="nucleotide sequence ID" value="NZ_CP146288.1"/>
</dbReference>
<protein>
    <submittedName>
        <fullName evidence="3">Biotin/lipoate A/B protein ligase family protein</fullName>
        <ecNumber evidence="3">6.3.-.-</ecNumber>
    </submittedName>
</protein>
<keyword evidence="4" id="KW-1185">Reference proteome</keyword>
<reference evidence="3 4" key="1">
    <citation type="submission" date="2010-12" db="EMBL/GenBank/DDBJ databases">
        <authorList>
            <person name="Muzny D."/>
            <person name="Qin X."/>
            <person name="Deng J."/>
            <person name="Jiang H."/>
            <person name="Liu Y."/>
            <person name="Qu J."/>
            <person name="Song X.-Z."/>
            <person name="Zhang L."/>
            <person name="Thornton R."/>
            <person name="Coyle M."/>
            <person name="Francisco L."/>
            <person name="Jackson L."/>
            <person name="Javaid M."/>
            <person name="Korchina V."/>
            <person name="Kovar C."/>
            <person name="Mata R."/>
            <person name="Mathew T."/>
            <person name="Ngo R."/>
            <person name="Nguyen L."/>
            <person name="Nguyen N."/>
            <person name="Okwuonu G."/>
            <person name="Ongeri F."/>
            <person name="Pham C."/>
            <person name="Simmons D."/>
            <person name="Wilczek-Boney K."/>
            <person name="Hale W."/>
            <person name="Jakkamsetti A."/>
            <person name="Pham P."/>
            <person name="Ruth R."/>
            <person name="San Lucas F."/>
            <person name="Warren J."/>
            <person name="Zhang J."/>
            <person name="Zhao Z."/>
            <person name="Zhou C."/>
            <person name="Zhu D."/>
            <person name="Lee S."/>
            <person name="Bess C."/>
            <person name="Blankenburg K."/>
            <person name="Forbes L."/>
            <person name="Fu Q."/>
            <person name="Gubbala S."/>
            <person name="Hirani K."/>
            <person name="Jayaseelan J.C."/>
            <person name="Lara F."/>
            <person name="Munidasa M."/>
            <person name="Palculict T."/>
            <person name="Patil S."/>
            <person name="Pu L.-L."/>
            <person name="Saada N."/>
            <person name="Tang L."/>
            <person name="Weissenberger G."/>
            <person name="Zhu Y."/>
            <person name="Hemphill L."/>
            <person name="Shang Y."/>
            <person name="Youmans B."/>
            <person name="Ayvaz T."/>
            <person name="Ross M."/>
            <person name="Santibanez J."/>
            <person name="Aqrawi P."/>
            <person name="Gross S."/>
            <person name="Joshi V."/>
            <person name="Fowler G."/>
            <person name="Nazareth L."/>
            <person name="Reid J."/>
            <person name="Worley K."/>
            <person name="Petrosino J."/>
            <person name="Highlander S."/>
            <person name="Gibbs R."/>
        </authorList>
    </citation>
    <scope>NUCLEOTIDE SEQUENCE [LARGE SCALE GENOMIC DNA]</scope>
    <source>
        <strain evidence="3 4">ATCC 51599</strain>
    </source>
</reference>
<dbReference type="PROSITE" id="PS51733">
    <property type="entry name" value="BPL_LPL_CATALYTIC"/>
    <property type="match status" value="1"/>
</dbReference>
<dbReference type="STRING" id="887898.HMPREF0551_1661"/>
<evidence type="ECO:0000259" key="2">
    <source>
        <dbReference type="PROSITE" id="PS51733"/>
    </source>
</evidence>
<dbReference type="Gene3D" id="3.30.930.10">
    <property type="entry name" value="Bira Bifunctional Protein, Domain 2"/>
    <property type="match status" value="1"/>
</dbReference>
<dbReference type="EMBL" id="AEQP01000014">
    <property type="protein sequence ID" value="EFV94596.1"/>
    <property type="molecule type" value="Genomic_DNA"/>
</dbReference>
<evidence type="ECO:0000313" key="3">
    <source>
        <dbReference type="EMBL" id="EFV94596.1"/>
    </source>
</evidence>
<dbReference type="Proteomes" id="UP000011021">
    <property type="component" value="Unassembled WGS sequence"/>
</dbReference>
<keyword evidence="3" id="KW-0436">Ligase</keyword>
<gene>
    <name evidence="3" type="ORF">HMPREF0551_1661</name>
</gene>
<dbReference type="GO" id="GO:0016874">
    <property type="term" value="F:ligase activity"/>
    <property type="evidence" value="ECO:0007669"/>
    <property type="project" value="UniProtKB-KW"/>
</dbReference>
<name>E7RY97_9BURK</name>
<organism evidence="3 4">
    <name type="scientific">Lautropia mirabilis ATCC 51599</name>
    <dbReference type="NCBI Taxonomy" id="887898"/>
    <lineage>
        <taxon>Bacteria</taxon>
        <taxon>Pseudomonadati</taxon>
        <taxon>Pseudomonadota</taxon>
        <taxon>Betaproteobacteria</taxon>
        <taxon>Burkholderiales</taxon>
        <taxon>Burkholderiaceae</taxon>
        <taxon>Lautropia</taxon>
    </lineage>
</organism>